<evidence type="ECO:0000313" key="1">
    <source>
        <dbReference type="EMBL" id="PKB14236.1"/>
    </source>
</evidence>
<dbReference type="InterPro" id="IPR021791">
    <property type="entry name" value="Phage_TAC_11"/>
</dbReference>
<protein>
    <submittedName>
        <fullName evidence="1">Tail tube GTA-gp10-like protein</fullName>
    </submittedName>
</protein>
<keyword evidence="2" id="KW-1185">Reference proteome</keyword>
<dbReference type="OrthoDB" id="7506512at2"/>
<proteinExistence type="predicted"/>
<comment type="caution">
    <text evidence="1">The sequence shown here is derived from an EMBL/GenBank/DDBJ whole genome shotgun (WGS) entry which is preliminary data.</text>
</comment>
<gene>
    <name evidence="1" type="ORF">B0I00_2868</name>
</gene>
<accession>A0A2N0H5N7</accession>
<dbReference type="RefSeq" id="WP_100868055.1">
    <property type="nucleotide sequence ID" value="NZ_PHUF01000005.1"/>
</dbReference>
<name>A0A2N0H5N7_9SPHN</name>
<dbReference type="Pfam" id="PF11836">
    <property type="entry name" value="Phage_TAC_11"/>
    <property type="match status" value="1"/>
</dbReference>
<sequence>MIAPPSANPHRGEAVLVVAGQPRLLRPSFSALVAAEEDLGPLFALVERAGAGQLRLVEIAALFWHCLAERGDLPRDAVGEAVLATGLAGASKPLRILLGQILQGAADPVPA</sequence>
<evidence type="ECO:0000313" key="2">
    <source>
        <dbReference type="Proteomes" id="UP000232587"/>
    </source>
</evidence>
<reference evidence="1 2" key="1">
    <citation type="submission" date="2017-11" db="EMBL/GenBank/DDBJ databases">
        <title>Genomic Encyclopedia of Type Strains, Phase III (KMG-III): the genomes of soil and plant-associated and newly described type strains.</title>
        <authorList>
            <person name="Whitman W."/>
        </authorList>
    </citation>
    <scope>NUCLEOTIDE SEQUENCE [LARGE SCALE GENOMIC DNA]</scope>
    <source>
        <strain evidence="1 2">CGMCC 1.12274</strain>
    </source>
</reference>
<dbReference type="AlphaFoldDB" id="A0A2N0H5N7"/>
<dbReference type="EMBL" id="PHUF01000005">
    <property type="protein sequence ID" value="PKB14236.1"/>
    <property type="molecule type" value="Genomic_DNA"/>
</dbReference>
<organism evidence="1 2">
    <name type="scientific">Novosphingobium kunmingense</name>
    <dbReference type="NCBI Taxonomy" id="1211806"/>
    <lineage>
        <taxon>Bacteria</taxon>
        <taxon>Pseudomonadati</taxon>
        <taxon>Pseudomonadota</taxon>
        <taxon>Alphaproteobacteria</taxon>
        <taxon>Sphingomonadales</taxon>
        <taxon>Sphingomonadaceae</taxon>
        <taxon>Novosphingobium</taxon>
    </lineage>
</organism>
<dbReference type="Proteomes" id="UP000232587">
    <property type="component" value="Unassembled WGS sequence"/>
</dbReference>